<evidence type="ECO:0000313" key="2">
    <source>
        <dbReference type="Proteomes" id="UP000823908"/>
    </source>
</evidence>
<proteinExistence type="predicted"/>
<evidence type="ECO:0000313" key="1">
    <source>
        <dbReference type="EMBL" id="HJD51242.1"/>
    </source>
</evidence>
<dbReference type="Proteomes" id="UP000823908">
    <property type="component" value="Unassembled WGS sequence"/>
</dbReference>
<protein>
    <submittedName>
        <fullName evidence="1">Uncharacterized protein</fullName>
    </submittedName>
</protein>
<organism evidence="1 2">
    <name type="scientific">Candidatus Rothia avistercoris</name>
    <dbReference type="NCBI Taxonomy" id="2840479"/>
    <lineage>
        <taxon>Bacteria</taxon>
        <taxon>Bacillati</taxon>
        <taxon>Actinomycetota</taxon>
        <taxon>Actinomycetes</taxon>
        <taxon>Micrococcales</taxon>
        <taxon>Micrococcaceae</taxon>
        <taxon>Rothia</taxon>
    </lineage>
</organism>
<comment type="caution">
    <text evidence="1">The sequence shown here is derived from an EMBL/GenBank/DDBJ whole genome shotgun (WGS) entry which is preliminary data.</text>
</comment>
<accession>A0A9D2UF26</accession>
<gene>
    <name evidence="1" type="ORF">H9908_05195</name>
</gene>
<reference evidence="1" key="1">
    <citation type="journal article" date="2021" name="PeerJ">
        <title>Extensive microbial diversity within the chicken gut microbiome revealed by metagenomics and culture.</title>
        <authorList>
            <person name="Gilroy R."/>
            <person name="Ravi A."/>
            <person name="Getino M."/>
            <person name="Pursley I."/>
            <person name="Horton D.L."/>
            <person name="Alikhan N.F."/>
            <person name="Baker D."/>
            <person name="Gharbi K."/>
            <person name="Hall N."/>
            <person name="Watson M."/>
            <person name="Adriaenssens E.M."/>
            <person name="Foster-Nyarko E."/>
            <person name="Jarju S."/>
            <person name="Secka A."/>
            <person name="Antonio M."/>
            <person name="Oren A."/>
            <person name="Chaudhuri R.R."/>
            <person name="La Ragione R."/>
            <person name="Hildebrand F."/>
            <person name="Pallen M.J."/>
        </authorList>
    </citation>
    <scope>NUCLEOTIDE SEQUENCE</scope>
    <source>
        <strain evidence="1">ChiHjej10B9-4811</strain>
    </source>
</reference>
<dbReference type="EMBL" id="DWUS01000118">
    <property type="protein sequence ID" value="HJD51242.1"/>
    <property type="molecule type" value="Genomic_DNA"/>
</dbReference>
<name>A0A9D2UF26_9MICC</name>
<dbReference type="AlphaFoldDB" id="A0A9D2UF26"/>
<reference evidence="1" key="2">
    <citation type="submission" date="2021-04" db="EMBL/GenBank/DDBJ databases">
        <authorList>
            <person name="Gilroy R."/>
        </authorList>
    </citation>
    <scope>NUCLEOTIDE SEQUENCE</scope>
    <source>
        <strain evidence="1">ChiHjej10B9-4811</strain>
    </source>
</reference>
<sequence length="163" mass="19182">MGIKNYRRRECIYIIFREVDEIAAVFTEIKTVEKYISLHRKYFPGVDIDFIHAGTNIKIYNFYPTQKMRYSGNEDQVENSIADPPTDEPCLPPTEKIDGYILVLEGFKHIILGVAKTLKIADSFADEYLISFPDHTIEFIQYQKNMVFQPIWREENGKVRFLF</sequence>